<dbReference type="EMBL" id="JACGCM010001734">
    <property type="protein sequence ID" value="KAF6150498.1"/>
    <property type="molecule type" value="Genomic_DNA"/>
</dbReference>
<name>A0A7J7M6V9_9MAGN</name>
<protein>
    <submittedName>
        <fullName evidence="1">Uncharacterized protein</fullName>
    </submittedName>
</protein>
<gene>
    <name evidence="1" type="ORF">GIB67_030299</name>
</gene>
<accession>A0A7J7M6V9</accession>
<evidence type="ECO:0000313" key="1">
    <source>
        <dbReference type="EMBL" id="KAF6150498.1"/>
    </source>
</evidence>
<dbReference type="Proteomes" id="UP000541444">
    <property type="component" value="Unassembled WGS sequence"/>
</dbReference>
<organism evidence="1 2">
    <name type="scientific">Kingdonia uniflora</name>
    <dbReference type="NCBI Taxonomy" id="39325"/>
    <lineage>
        <taxon>Eukaryota</taxon>
        <taxon>Viridiplantae</taxon>
        <taxon>Streptophyta</taxon>
        <taxon>Embryophyta</taxon>
        <taxon>Tracheophyta</taxon>
        <taxon>Spermatophyta</taxon>
        <taxon>Magnoliopsida</taxon>
        <taxon>Ranunculales</taxon>
        <taxon>Circaeasteraceae</taxon>
        <taxon>Kingdonia</taxon>
    </lineage>
</organism>
<sequence>MFKILREVKNLLIPSQGALGYWLGSPPIGIIAGSSSCNKTNKNGRGYAKPWSEWDNGKIKILEWKKDCQPPGPNEPKLMSYLGNLAWNGVMFPLAMLSWKVVSNTCLDGDWKSVKVVVNIHS</sequence>
<proteinExistence type="predicted"/>
<dbReference type="AlphaFoldDB" id="A0A7J7M6V9"/>
<keyword evidence="2" id="KW-1185">Reference proteome</keyword>
<comment type="caution">
    <text evidence="1">The sequence shown here is derived from an EMBL/GenBank/DDBJ whole genome shotgun (WGS) entry which is preliminary data.</text>
</comment>
<evidence type="ECO:0000313" key="2">
    <source>
        <dbReference type="Proteomes" id="UP000541444"/>
    </source>
</evidence>
<reference evidence="1 2" key="1">
    <citation type="journal article" date="2020" name="IScience">
        <title>Genome Sequencing of the Endangered Kingdonia uniflora (Circaeasteraceae, Ranunculales) Reveals Potential Mechanisms of Evolutionary Specialization.</title>
        <authorList>
            <person name="Sun Y."/>
            <person name="Deng T."/>
            <person name="Zhang A."/>
            <person name="Moore M.J."/>
            <person name="Landis J.B."/>
            <person name="Lin N."/>
            <person name="Zhang H."/>
            <person name="Zhang X."/>
            <person name="Huang J."/>
            <person name="Zhang X."/>
            <person name="Sun H."/>
            <person name="Wang H."/>
        </authorList>
    </citation>
    <scope>NUCLEOTIDE SEQUENCE [LARGE SCALE GENOMIC DNA]</scope>
    <source>
        <strain evidence="1">TB1705</strain>
        <tissue evidence="1">Leaf</tissue>
    </source>
</reference>